<keyword evidence="1" id="KW-0812">Transmembrane</keyword>
<evidence type="ECO:0000313" key="2">
    <source>
        <dbReference type="EMBL" id="CDH46434.1"/>
    </source>
</evidence>
<dbReference type="AlphaFoldDB" id="A0A7U7GDV9"/>
<reference evidence="2 3" key="1">
    <citation type="journal article" date="2014" name="ISME J.">
        <title>Candidatus Competibacter-lineage genomes retrieved from metagenomes reveal functional metabolic diversity.</title>
        <authorList>
            <person name="McIlroy S.J."/>
            <person name="Albertsen M."/>
            <person name="Andresen E.K."/>
            <person name="Saunders A.M."/>
            <person name="Kristiansen R."/>
            <person name="Stokholm-Bjerregaard M."/>
            <person name="Nielsen K.L."/>
            <person name="Nielsen P.H."/>
        </authorList>
    </citation>
    <scope>NUCLEOTIDE SEQUENCE [LARGE SCALE GENOMIC DNA]</scope>
    <source>
        <strain evidence="2 3">Run_B_J11</strain>
    </source>
</reference>
<name>A0A7U7GDV9_9GAMM</name>
<protein>
    <submittedName>
        <fullName evidence="2">Uncharacterized protein</fullName>
    </submittedName>
</protein>
<evidence type="ECO:0000256" key="1">
    <source>
        <dbReference type="SAM" id="Phobius"/>
    </source>
</evidence>
<keyword evidence="1" id="KW-0472">Membrane</keyword>
<evidence type="ECO:0000313" key="3">
    <source>
        <dbReference type="Proteomes" id="UP000019184"/>
    </source>
</evidence>
<sequence>MRGSGAGNQVVQTMLTLIAGLLAVLAVRTSTSRMLEKGGLLSALGGTEGII</sequence>
<dbReference type="Proteomes" id="UP000019184">
    <property type="component" value="Unassembled WGS sequence"/>
</dbReference>
<feature type="transmembrane region" description="Helical" evidence="1">
    <location>
        <begin position="6"/>
        <end position="27"/>
    </location>
</feature>
<keyword evidence="1" id="KW-1133">Transmembrane helix</keyword>
<dbReference type="EMBL" id="CBTK010000261">
    <property type="protein sequence ID" value="CDH46434.1"/>
    <property type="molecule type" value="Genomic_DNA"/>
</dbReference>
<proteinExistence type="predicted"/>
<comment type="caution">
    <text evidence="2">The sequence shown here is derived from an EMBL/GenBank/DDBJ whole genome shotgun (WGS) entry which is preliminary data.</text>
</comment>
<keyword evidence="3" id="KW-1185">Reference proteome</keyword>
<organism evidence="2 3">
    <name type="scientific">Candidatus Contendobacter odensis Run_B_J11</name>
    <dbReference type="NCBI Taxonomy" id="1400861"/>
    <lineage>
        <taxon>Bacteria</taxon>
        <taxon>Pseudomonadati</taxon>
        <taxon>Pseudomonadota</taxon>
        <taxon>Gammaproteobacteria</taxon>
        <taxon>Candidatus Competibacteraceae</taxon>
        <taxon>Candidatus Contendibacter</taxon>
    </lineage>
</organism>
<gene>
    <name evidence="2" type="ORF">BN874_460055</name>
</gene>
<accession>A0A7U7GDV9</accession>